<evidence type="ECO:0000256" key="2">
    <source>
        <dbReference type="ARBA" id="ARBA00005251"/>
    </source>
</evidence>
<proteinExistence type="inferred from homology"/>
<sequence length="405" mass="46868">MALSGSCALLGRHGFNRSAVKNVYNSWNNSLLRNTPKGIISRCVSQTDMHHIIHEGEPQLRPKKISKAMKAYIQRAKEYEEFILKESREFDVGKRHLANMMGQPAETFTQDDVNAALKYLFPSGLFEPRARPIMDDPKKIFPAKKAAQFDEEGRPFHFLFYTRAPNFYQALYDLVEHMEQLDKIQDNEIRQGLQPTPENKMDLISSSWLSQDDMEKIFLEPLAERQYNYFIASAQRLADHPYSAVCEDFLMRFRKLRKAEVGGLVIPPLQYNDQGRPYVVVSQCRQKTATAEVKLWGDGSGQIKINSKDITYFERIHHREQIIFPLIFSGMENSVDVEVNVEGGGPSGQSRAIRWGIAWGLRSFLDPRMIEKMRVAGLLTRDYRTRERKKPGQEGARRKFTWKKR</sequence>
<keyword evidence="4" id="KW-0689">Ribosomal protein</keyword>
<dbReference type="GO" id="GO:0006412">
    <property type="term" value="P:translation"/>
    <property type="evidence" value="ECO:0007669"/>
    <property type="project" value="InterPro"/>
</dbReference>
<keyword evidence="3" id="KW-0809">Transit peptide</keyword>
<dbReference type="Pfam" id="PF00380">
    <property type="entry name" value="Ribosomal_S9"/>
    <property type="match status" value="1"/>
</dbReference>
<dbReference type="SUPFAM" id="SSF54211">
    <property type="entry name" value="Ribosomal protein S5 domain 2-like"/>
    <property type="match status" value="1"/>
</dbReference>
<evidence type="ECO:0000256" key="5">
    <source>
        <dbReference type="ARBA" id="ARBA00023128"/>
    </source>
</evidence>
<evidence type="ECO:0000256" key="7">
    <source>
        <dbReference type="ARBA" id="ARBA00039318"/>
    </source>
</evidence>
<gene>
    <name evidence="10" type="primary">MRPS9</name>
    <name evidence="10" type="ORF">g.50684</name>
</gene>
<dbReference type="GO" id="GO:0005743">
    <property type="term" value="C:mitochondrial inner membrane"/>
    <property type="evidence" value="ECO:0007669"/>
    <property type="project" value="UniProtKB-ARBA"/>
</dbReference>
<reference evidence="10" key="1">
    <citation type="submission" date="2015-01" db="EMBL/GenBank/DDBJ databases">
        <title>Transcriptome Assembly of Fopius arisanus.</title>
        <authorList>
            <person name="Geib S."/>
        </authorList>
    </citation>
    <scope>NUCLEOTIDE SEQUENCE</scope>
</reference>
<dbReference type="Gene3D" id="3.30.230.10">
    <property type="match status" value="1"/>
</dbReference>
<dbReference type="InterPro" id="IPR014721">
    <property type="entry name" value="Ribsml_uS5_D2-typ_fold_subgr"/>
</dbReference>
<dbReference type="EMBL" id="GBYB01012697">
    <property type="protein sequence ID" value="JAG82464.1"/>
    <property type="molecule type" value="Transcribed_RNA"/>
</dbReference>
<protein>
    <recommendedName>
        <fullName evidence="7">Small ribosomal subunit protein uS9m</fullName>
    </recommendedName>
    <alternativeName>
        <fullName evidence="8">28S ribosomal protein S9, mitochondrial</fullName>
    </alternativeName>
</protein>
<dbReference type="InterPro" id="IPR000754">
    <property type="entry name" value="Ribosomal_uS9"/>
</dbReference>
<feature type="compositionally biased region" description="Basic and acidic residues" evidence="9">
    <location>
        <begin position="386"/>
        <end position="397"/>
    </location>
</feature>
<keyword evidence="6" id="KW-0687">Ribonucleoprotein</keyword>
<evidence type="ECO:0000256" key="4">
    <source>
        <dbReference type="ARBA" id="ARBA00022980"/>
    </source>
</evidence>
<dbReference type="AlphaFoldDB" id="A0A0C9RHL7"/>
<dbReference type="PANTHER" id="PTHR21569">
    <property type="entry name" value="RIBOSOMAL PROTEIN S9"/>
    <property type="match status" value="1"/>
</dbReference>
<evidence type="ECO:0000256" key="9">
    <source>
        <dbReference type="SAM" id="MobiDB-lite"/>
    </source>
</evidence>
<dbReference type="GO" id="GO:0005763">
    <property type="term" value="C:mitochondrial small ribosomal subunit"/>
    <property type="evidence" value="ECO:0007669"/>
    <property type="project" value="TreeGrafter"/>
</dbReference>
<dbReference type="FunFam" id="3.30.230.10:FF:000035">
    <property type="entry name" value="28S ribosomal protein S9, mitochondrial"/>
    <property type="match status" value="1"/>
</dbReference>
<evidence type="ECO:0000256" key="6">
    <source>
        <dbReference type="ARBA" id="ARBA00023274"/>
    </source>
</evidence>
<evidence type="ECO:0000256" key="3">
    <source>
        <dbReference type="ARBA" id="ARBA00022946"/>
    </source>
</evidence>
<dbReference type="GO" id="GO:0003735">
    <property type="term" value="F:structural constituent of ribosome"/>
    <property type="evidence" value="ECO:0007669"/>
    <property type="project" value="InterPro"/>
</dbReference>
<dbReference type="GO" id="GO:0003723">
    <property type="term" value="F:RNA binding"/>
    <property type="evidence" value="ECO:0007669"/>
    <property type="project" value="TreeGrafter"/>
</dbReference>
<evidence type="ECO:0000256" key="8">
    <source>
        <dbReference type="ARBA" id="ARBA00076042"/>
    </source>
</evidence>
<name>A0A0C9RHL7_9HYME</name>
<dbReference type="InterPro" id="IPR020568">
    <property type="entry name" value="Ribosomal_Su5_D2-typ_SF"/>
</dbReference>
<comment type="similarity">
    <text evidence="2">Belongs to the universal ribosomal protein uS9 family.</text>
</comment>
<comment type="subcellular location">
    <subcellularLocation>
        <location evidence="1">Mitochondrion</location>
    </subcellularLocation>
</comment>
<accession>A0A0C9RHL7</accession>
<evidence type="ECO:0000256" key="1">
    <source>
        <dbReference type="ARBA" id="ARBA00004173"/>
    </source>
</evidence>
<feature type="region of interest" description="Disordered" evidence="9">
    <location>
        <begin position="386"/>
        <end position="405"/>
    </location>
</feature>
<evidence type="ECO:0000313" key="10">
    <source>
        <dbReference type="EMBL" id="JAG82464.1"/>
    </source>
</evidence>
<organism evidence="10">
    <name type="scientific">Fopius arisanus</name>
    <dbReference type="NCBI Taxonomy" id="64838"/>
    <lineage>
        <taxon>Eukaryota</taxon>
        <taxon>Metazoa</taxon>
        <taxon>Ecdysozoa</taxon>
        <taxon>Arthropoda</taxon>
        <taxon>Hexapoda</taxon>
        <taxon>Insecta</taxon>
        <taxon>Pterygota</taxon>
        <taxon>Neoptera</taxon>
        <taxon>Endopterygota</taxon>
        <taxon>Hymenoptera</taxon>
        <taxon>Apocrita</taxon>
        <taxon>Ichneumonoidea</taxon>
        <taxon>Braconidae</taxon>
        <taxon>Opiinae</taxon>
        <taxon>Fopius</taxon>
    </lineage>
</organism>
<keyword evidence="5" id="KW-0496">Mitochondrion</keyword>
<dbReference type="PANTHER" id="PTHR21569:SF1">
    <property type="entry name" value="SMALL RIBOSOMAL SUBUNIT PROTEIN US9M"/>
    <property type="match status" value="1"/>
</dbReference>